<dbReference type="FunFam" id="3.40.50.920:FF:000002">
    <property type="entry name" value="1-deoxy-D-xylulose-5-phosphate synthase"/>
    <property type="match status" value="1"/>
</dbReference>
<keyword evidence="8" id="KW-0479">Metal-binding</keyword>
<keyword evidence="12" id="KW-0786">Thiamine pyrophosphate</keyword>
<feature type="domain" description="Transketolase-like pyrimidine-binding" evidence="15">
    <location>
        <begin position="418"/>
        <end position="583"/>
    </location>
</feature>
<dbReference type="InterPro" id="IPR029061">
    <property type="entry name" value="THDP-binding"/>
</dbReference>
<evidence type="ECO:0000256" key="2">
    <source>
        <dbReference type="ARBA" id="ARBA00001964"/>
    </source>
</evidence>
<comment type="pathway">
    <text evidence="3">Metabolic intermediate biosynthesis; 1-deoxy-D-xylulose 5-phosphate biosynthesis; 1-deoxy-D-xylulose 5-phosphate from D-glyceraldehyde 3-phosphate and pyruvate: step 1/1.</text>
</comment>
<dbReference type="Gene3D" id="3.40.50.970">
    <property type="match status" value="2"/>
</dbReference>
<dbReference type="NCBIfam" id="TIGR00204">
    <property type="entry name" value="dxs"/>
    <property type="match status" value="1"/>
</dbReference>
<keyword evidence="10" id="KW-0630">Potassium</keyword>
<dbReference type="GO" id="GO:0019288">
    <property type="term" value="P:isopentenyl diphosphate biosynthetic process, methylerythritol 4-phosphate pathway"/>
    <property type="evidence" value="ECO:0007669"/>
    <property type="project" value="UniProtKB-ARBA"/>
</dbReference>
<dbReference type="FunFam" id="3.40.50.970:FF:000005">
    <property type="entry name" value="1-deoxy-D-xylulose-5-phosphate synthase"/>
    <property type="match status" value="1"/>
</dbReference>
<dbReference type="Gene3D" id="3.40.50.920">
    <property type="match status" value="1"/>
</dbReference>
<dbReference type="Pfam" id="PF02779">
    <property type="entry name" value="Transket_pyr"/>
    <property type="match status" value="1"/>
</dbReference>
<gene>
    <name evidence="16" type="ORF">BU14_0237s0013</name>
</gene>
<name>A0A1X6P3U0_PORUM</name>
<evidence type="ECO:0000256" key="6">
    <source>
        <dbReference type="ARBA" id="ARBA00013150"/>
    </source>
</evidence>
<evidence type="ECO:0000256" key="8">
    <source>
        <dbReference type="ARBA" id="ARBA00022723"/>
    </source>
</evidence>
<evidence type="ECO:0000256" key="11">
    <source>
        <dbReference type="ARBA" id="ARBA00022977"/>
    </source>
</evidence>
<evidence type="ECO:0000256" key="4">
    <source>
        <dbReference type="ARBA" id="ARBA00011081"/>
    </source>
</evidence>
<dbReference type="UniPathway" id="UPA00064">
    <property type="reaction ID" value="UER00091"/>
</dbReference>
<evidence type="ECO:0000256" key="14">
    <source>
        <dbReference type="SAM" id="MobiDB-lite"/>
    </source>
</evidence>
<dbReference type="Pfam" id="PF13292">
    <property type="entry name" value="DXP_synthase_N"/>
    <property type="match status" value="1"/>
</dbReference>
<evidence type="ECO:0000256" key="13">
    <source>
        <dbReference type="ARBA" id="ARBA00023229"/>
    </source>
</evidence>
<keyword evidence="13" id="KW-0414">Isoprene biosynthesis</keyword>
<evidence type="ECO:0000256" key="3">
    <source>
        <dbReference type="ARBA" id="ARBA00004980"/>
    </source>
</evidence>
<dbReference type="SUPFAM" id="SSF52518">
    <property type="entry name" value="Thiamin diphosphate-binding fold (THDP-binding)"/>
    <property type="match status" value="2"/>
</dbReference>
<dbReference type="CDD" id="cd07033">
    <property type="entry name" value="TPP_PYR_DXS_TK_like"/>
    <property type="match status" value="1"/>
</dbReference>
<dbReference type="Pfam" id="PF02780">
    <property type="entry name" value="Transketolase_C"/>
    <property type="match status" value="1"/>
</dbReference>
<keyword evidence="9" id="KW-0460">Magnesium</keyword>
<evidence type="ECO:0000256" key="7">
    <source>
        <dbReference type="ARBA" id="ARBA00022679"/>
    </source>
</evidence>
<dbReference type="NCBIfam" id="NF003933">
    <property type="entry name" value="PRK05444.2-2"/>
    <property type="match status" value="1"/>
</dbReference>
<comment type="subunit">
    <text evidence="5">Homodimer.</text>
</comment>
<evidence type="ECO:0000256" key="10">
    <source>
        <dbReference type="ARBA" id="ARBA00022958"/>
    </source>
</evidence>
<evidence type="ECO:0000256" key="1">
    <source>
        <dbReference type="ARBA" id="ARBA00001946"/>
    </source>
</evidence>
<dbReference type="HAMAP" id="MF_00315">
    <property type="entry name" value="DXP_synth"/>
    <property type="match status" value="1"/>
</dbReference>
<sequence>MAPRALPAFAAPLPSATAAAVGARAAPAVSSAAGRRQAVGAAAPAARVPPLRMDARNGNGTPPPPFPPTSGPPSVTAQVAAASHDNGPKGTPLLDRIAEPSDYRTWSLPQIKRLAHELRWDTIRSVSQTGGHLGASLGVVELTVALHYVFNTPHDRIVWDVAHQTYPHKILTGRRGAMGTMRQSGGLSGFTKRAESEYDPFGAGHSSTSISAALGMAVARDQVGKNNECIAVIGDGAITGGMAYEAMNNAGYLKNRVIVILNDNGQVSLPTGTPSAAGVVPSGALSNYTSRLLSSKPFSNVRSAAKDFSRLFPEEVQGIAAKVDEYTRGIVSPGGHGTLFEELGFYYIGPIDGHDLDTLIPILENVRDLSGNKPIMLHVKTEKGHGYAPAEGAFDKYHGVAKFDVATGKQVKTVAPTPSYTGVFARALISEAERDRKIVAITAAMPGGTGVNLFGDRFPTRCYDVGIAEQHAVTLAAGMATEGLKPVCCIYSTFLQRGYDQVIHDVALQKLPVRFIIDRAGLVGNDGATHAGSFDLTYLGCLPNMTIMAPSDEVELQHMVATAMAFDDGPTVVRYPRGNGLGMETLRSKLGFRGAELPTRGRPLPIGKGRVIRNTSGGGGRKVALLSIGTRLIECVRAAEALEAAGVDVTVADARYMKPLDTELVRSLAADHEVLVTVEEGSIGGFGDHVLHFLALEGLLDDGGLRVRPMVLPDRYIDHGSQTQQYEEAGLNARHIEATALRLLGRGAEVLSKPVNP</sequence>
<dbReference type="InterPro" id="IPR033248">
    <property type="entry name" value="Transketolase_C"/>
</dbReference>
<dbReference type="SUPFAM" id="SSF52922">
    <property type="entry name" value="TK C-terminal domain-like"/>
    <property type="match status" value="1"/>
</dbReference>
<dbReference type="GO" id="GO:0016114">
    <property type="term" value="P:terpenoid biosynthetic process"/>
    <property type="evidence" value="ECO:0007669"/>
    <property type="project" value="InterPro"/>
</dbReference>
<dbReference type="PANTHER" id="PTHR43322:SF5">
    <property type="entry name" value="1-DEOXY-D-XYLULOSE-5-PHOSPHATE SYNTHASE, CHLOROPLASTIC"/>
    <property type="match status" value="1"/>
</dbReference>
<dbReference type="EC" id="2.2.1.7" evidence="6"/>
<dbReference type="InterPro" id="IPR020826">
    <property type="entry name" value="Transketolase_BS"/>
</dbReference>
<dbReference type="CDD" id="cd02007">
    <property type="entry name" value="TPP_DXS"/>
    <property type="match status" value="1"/>
</dbReference>
<comment type="cofactor">
    <cofactor evidence="2">
        <name>thiamine diphosphate</name>
        <dbReference type="ChEBI" id="CHEBI:58937"/>
    </cofactor>
</comment>
<feature type="compositionally biased region" description="Low complexity" evidence="14">
    <location>
        <begin position="30"/>
        <end position="50"/>
    </location>
</feature>
<proteinExistence type="inferred from homology"/>
<comment type="cofactor">
    <cofactor evidence="1">
        <name>Mg(2+)</name>
        <dbReference type="ChEBI" id="CHEBI:18420"/>
    </cofactor>
</comment>
<dbReference type="Proteomes" id="UP000218209">
    <property type="component" value="Unassembled WGS sequence"/>
</dbReference>
<accession>A0A1X6P3U0</accession>
<dbReference type="PANTHER" id="PTHR43322">
    <property type="entry name" value="1-D-DEOXYXYLULOSE 5-PHOSPHATE SYNTHASE-RELATED"/>
    <property type="match status" value="1"/>
</dbReference>
<dbReference type="InterPro" id="IPR009014">
    <property type="entry name" value="Transketo_C/PFOR_II"/>
</dbReference>
<keyword evidence="7" id="KW-0808">Transferase</keyword>
<evidence type="ECO:0000259" key="15">
    <source>
        <dbReference type="SMART" id="SM00861"/>
    </source>
</evidence>
<dbReference type="GO" id="GO:0009228">
    <property type="term" value="P:thiamine biosynthetic process"/>
    <property type="evidence" value="ECO:0007669"/>
    <property type="project" value="UniProtKB-KW"/>
</dbReference>
<organism evidence="16 17">
    <name type="scientific">Porphyra umbilicalis</name>
    <name type="common">Purple laver</name>
    <name type="synonym">Red alga</name>
    <dbReference type="NCBI Taxonomy" id="2786"/>
    <lineage>
        <taxon>Eukaryota</taxon>
        <taxon>Rhodophyta</taxon>
        <taxon>Bangiophyceae</taxon>
        <taxon>Bangiales</taxon>
        <taxon>Bangiaceae</taxon>
        <taxon>Porphyra</taxon>
    </lineage>
</organism>
<protein>
    <recommendedName>
        <fullName evidence="6">1-deoxy-D-xylulose-5-phosphate synthase</fullName>
        <ecNumber evidence="6">2.2.1.7</ecNumber>
    </recommendedName>
</protein>
<keyword evidence="17" id="KW-1185">Reference proteome</keyword>
<dbReference type="InterPro" id="IPR005475">
    <property type="entry name" value="Transketolase-like_Pyr-bd"/>
</dbReference>
<dbReference type="GO" id="GO:0008661">
    <property type="term" value="F:1-deoxy-D-xylulose-5-phosphate synthase activity"/>
    <property type="evidence" value="ECO:0007669"/>
    <property type="project" value="UniProtKB-EC"/>
</dbReference>
<evidence type="ECO:0000256" key="12">
    <source>
        <dbReference type="ARBA" id="ARBA00023052"/>
    </source>
</evidence>
<feature type="region of interest" description="Disordered" evidence="14">
    <location>
        <begin position="30"/>
        <end position="90"/>
    </location>
</feature>
<reference evidence="16 17" key="1">
    <citation type="submission" date="2017-03" db="EMBL/GenBank/DDBJ databases">
        <title>WGS assembly of Porphyra umbilicalis.</title>
        <authorList>
            <person name="Brawley S.H."/>
            <person name="Blouin N.A."/>
            <person name="Ficko-Blean E."/>
            <person name="Wheeler G.L."/>
            <person name="Lohr M."/>
            <person name="Goodson H.V."/>
            <person name="Jenkins J.W."/>
            <person name="Blaby-Haas C.E."/>
            <person name="Helliwell K.E."/>
            <person name="Chan C."/>
            <person name="Marriage T."/>
            <person name="Bhattacharya D."/>
            <person name="Klein A.S."/>
            <person name="Badis Y."/>
            <person name="Brodie J."/>
            <person name="Cao Y."/>
            <person name="Collen J."/>
            <person name="Dittami S.M."/>
            <person name="Gachon C.M."/>
            <person name="Green B.R."/>
            <person name="Karpowicz S."/>
            <person name="Kim J.W."/>
            <person name="Kudahl U."/>
            <person name="Lin S."/>
            <person name="Michel G."/>
            <person name="Mittag M."/>
            <person name="Olson B.J."/>
            <person name="Pangilinan J."/>
            <person name="Peng Y."/>
            <person name="Qiu H."/>
            <person name="Shu S."/>
            <person name="Singer J.T."/>
            <person name="Smith A.G."/>
            <person name="Sprecher B.N."/>
            <person name="Wagner V."/>
            <person name="Wang W."/>
            <person name="Wang Z.-Y."/>
            <person name="Yan J."/>
            <person name="Yarish C."/>
            <person name="Zoeuner-Riek S."/>
            <person name="Zhuang Y."/>
            <person name="Zou Y."/>
            <person name="Lindquist E.A."/>
            <person name="Grimwood J."/>
            <person name="Barry K."/>
            <person name="Rokhsar D.S."/>
            <person name="Schmutz J."/>
            <person name="Stiller J.W."/>
            <person name="Grossman A.R."/>
            <person name="Prochnik S.E."/>
        </authorList>
    </citation>
    <scope>NUCLEOTIDE SEQUENCE [LARGE SCALE GENOMIC DNA]</scope>
    <source>
        <strain evidence="16">4086291</strain>
    </source>
</reference>
<keyword evidence="11" id="KW-0784">Thiamine biosynthesis</keyword>
<evidence type="ECO:0000313" key="17">
    <source>
        <dbReference type="Proteomes" id="UP000218209"/>
    </source>
</evidence>
<dbReference type="OrthoDB" id="10266385at2759"/>
<evidence type="ECO:0000256" key="5">
    <source>
        <dbReference type="ARBA" id="ARBA00011738"/>
    </source>
</evidence>
<dbReference type="PROSITE" id="PS00802">
    <property type="entry name" value="TRANSKETOLASE_2"/>
    <property type="match status" value="1"/>
</dbReference>
<evidence type="ECO:0000256" key="9">
    <source>
        <dbReference type="ARBA" id="ARBA00022842"/>
    </source>
</evidence>
<comment type="similarity">
    <text evidence="4">Belongs to the transketolase family. DXPS subfamily.</text>
</comment>
<dbReference type="SMART" id="SM00861">
    <property type="entry name" value="Transket_pyr"/>
    <property type="match status" value="1"/>
</dbReference>
<evidence type="ECO:0000313" key="16">
    <source>
        <dbReference type="EMBL" id="OSX75420.1"/>
    </source>
</evidence>
<dbReference type="AlphaFoldDB" id="A0A1X6P3U0"/>
<feature type="compositionally biased region" description="Pro residues" evidence="14">
    <location>
        <begin position="61"/>
        <end position="71"/>
    </location>
</feature>
<dbReference type="InterPro" id="IPR005477">
    <property type="entry name" value="Dxylulose-5-P_synthase"/>
</dbReference>
<dbReference type="GO" id="GO:0046872">
    <property type="term" value="F:metal ion binding"/>
    <property type="evidence" value="ECO:0007669"/>
    <property type="project" value="UniProtKB-KW"/>
</dbReference>
<dbReference type="EMBL" id="KV918904">
    <property type="protein sequence ID" value="OSX75420.1"/>
    <property type="molecule type" value="Genomic_DNA"/>
</dbReference>